<name>A0ABD2W5Z5_9HYME</name>
<keyword evidence="3" id="KW-1185">Reference proteome</keyword>
<sequence>MFRSSANKNDTVTDDESDTRSDAATPEVIVTTRYLDNCSEEERIALLNRYFPGQINPKPQSPIIDNRADAIGASSHEQYNENNEDRPGNDLPPFNSTANPNDGALTHDNLPPPPNSHIHPRHPFPYYPYHPMPYWNTVNNNTQPRPDDGNVPYVPARSQLSDAIKNIPKFDGRPERLPLFCQAVQRAVTAFPRSELDIIQSLESKLIGEAEVYVGLLISYPSADTLLADLKDRFGNRGIAESLSLQLGTARQEKDEFARDFGSRVQLLYNRIRITYSMAPDIDAIDRESSLRAIERNILSCFLYGLREPLQNLVRHKVPITLQEAIRRAVDIERELTIRSTTGACFAMPGLPIIPGISQQIAPSALSPQSSEVIATRNSDTKEKVRCQYCQKANHTAKECWILERELRGNSNNNNNSAPSTNSNNGSDNKADSSNGESNNKSNNGSNNNNNRNNYRNNHHRYNNRPRNDGGNDNRRGGGNDRSQSQNNDKQSADQKKDSSRDNQAQASAPHDNPQPKNEWSARSSPQAPSRRVKKLRIRMRE</sequence>
<feature type="compositionally biased region" description="Low complexity" evidence="1">
    <location>
        <begin position="410"/>
        <end position="456"/>
    </location>
</feature>
<dbReference type="AlphaFoldDB" id="A0ABD2W5Z5"/>
<feature type="region of interest" description="Disordered" evidence="1">
    <location>
        <begin position="409"/>
        <end position="542"/>
    </location>
</feature>
<feature type="region of interest" description="Disordered" evidence="1">
    <location>
        <begin position="77"/>
        <end position="122"/>
    </location>
</feature>
<feature type="compositionally biased region" description="Basic and acidic residues" evidence="1">
    <location>
        <begin position="491"/>
        <end position="501"/>
    </location>
</feature>
<organism evidence="2 3">
    <name type="scientific">Trichogramma kaykai</name>
    <dbReference type="NCBI Taxonomy" id="54128"/>
    <lineage>
        <taxon>Eukaryota</taxon>
        <taxon>Metazoa</taxon>
        <taxon>Ecdysozoa</taxon>
        <taxon>Arthropoda</taxon>
        <taxon>Hexapoda</taxon>
        <taxon>Insecta</taxon>
        <taxon>Pterygota</taxon>
        <taxon>Neoptera</taxon>
        <taxon>Endopterygota</taxon>
        <taxon>Hymenoptera</taxon>
        <taxon>Apocrita</taxon>
        <taxon>Proctotrupomorpha</taxon>
        <taxon>Chalcidoidea</taxon>
        <taxon>Trichogrammatidae</taxon>
        <taxon>Trichogramma</taxon>
    </lineage>
</organism>
<gene>
    <name evidence="2" type="ORF">TKK_017060</name>
</gene>
<protein>
    <submittedName>
        <fullName evidence="2">Uncharacterized protein</fullName>
    </submittedName>
</protein>
<evidence type="ECO:0000313" key="2">
    <source>
        <dbReference type="EMBL" id="KAL3387987.1"/>
    </source>
</evidence>
<proteinExistence type="predicted"/>
<feature type="region of interest" description="Disordered" evidence="1">
    <location>
        <begin position="1"/>
        <end position="26"/>
    </location>
</feature>
<reference evidence="2 3" key="1">
    <citation type="journal article" date="2024" name="bioRxiv">
        <title>A reference genome for Trichogramma kaykai: A tiny desert-dwelling parasitoid wasp with competing sex-ratio distorters.</title>
        <authorList>
            <person name="Culotta J."/>
            <person name="Lindsey A.R."/>
        </authorList>
    </citation>
    <scope>NUCLEOTIDE SEQUENCE [LARGE SCALE GENOMIC DNA]</scope>
    <source>
        <strain evidence="2 3">KSX58</strain>
    </source>
</reference>
<feature type="compositionally biased region" description="Low complexity" evidence="1">
    <location>
        <begin position="521"/>
        <end position="530"/>
    </location>
</feature>
<dbReference type="EMBL" id="JBJJXI010000136">
    <property type="protein sequence ID" value="KAL3387987.1"/>
    <property type="molecule type" value="Genomic_DNA"/>
</dbReference>
<feature type="compositionally biased region" description="Basic and acidic residues" evidence="1">
    <location>
        <begin position="466"/>
        <end position="479"/>
    </location>
</feature>
<feature type="compositionally biased region" description="Polar residues" evidence="1">
    <location>
        <begin position="1"/>
        <end position="10"/>
    </location>
</feature>
<comment type="caution">
    <text evidence="2">The sequence shown here is derived from an EMBL/GenBank/DDBJ whole genome shotgun (WGS) entry which is preliminary data.</text>
</comment>
<evidence type="ECO:0000313" key="3">
    <source>
        <dbReference type="Proteomes" id="UP001627154"/>
    </source>
</evidence>
<evidence type="ECO:0000256" key="1">
    <source>
        <dbReference type="SAM" id="MobiDB-lite"/>
    </source>
</evidence>
<feature type="compositionally biased region" description="Basic residues" evidence="1">
    <location>
        <begin position="531"/>
        <end position="542"/>
    </location>
</feature>
<accession>A0ABD2W5Z5</accession>
<dbReference type="Proteomes" id="UP001627154">
    <property type="component" value="Unassembled WGS sequence"/>
</dbReference>